<dbReference type="NCBIfam" id="TIGR01979">
    <property type="entry name" value="sufS"/>
    <property type="match status" value="1"/>
</dbReference>
<dbReference type="InterPro" id="IPR015421">
    <property type="entry name" value="PyrdxlP-dep_Trfase_major"/>
</dbReference>
<dbReference type="PANTHER" id="PTHR43586:SF8">
    <property type="entry name" value="CYSTEINE DESULFURASE 1, CHLOROPLASTIC"/>
    <property type="match status" value="1"/>
</dbReference>
<evidence type="ECO:0000256" key="5">
    <source>
        <dbReference type="ARBA" id="ARBA00022898"/>
    </source>
</evidence>
<dbReference type="Gene3D" id="3.90.1150.10">
    <property type="entry name" value="Aspartate Aminotransferase, domain 1"/>
    <property type="match status" value="1"/>
</dbReference>
<comment type="cofactor">
    <cofactor evidence="1 7">
        <name>pyridoxal 5'-phosphate</name>
        <dbReference type="ChEBI" id="CHEBI:597326"/>
    </cofactor>
</comment>
<dbReference type="CDD" id="cd06453">
    <property type="entry name" value="SufS_like"/>
    <property type="match status" value="1"/>
</dbReference>
<evidence type="ECO:0000256" key="6">
    <source>
        <dbReference type="ARBA" id="ARBA00050776"/>
    </source>
</evidence>
<name>A0A831TD04_9BACT</name>
<dbReference type="InterPro" id="IPR000192">
    <property type="entry name" value="Aminotrans_V_dom"/>
</dbReference>
<keyword evidence="5 8" id="KW-0663">Pyridoxal phosphate</keyword>
<sequence>MSTLHTHTRQFDARALREEFPILQRLVRGGKPLIYLDSAATSQKPAAVIQALEDFYRTTNANIHRGVYELSEAATLAYDQARAKVARLINAPDPRECIFVRNTTEAINLVAQSWGRANLGPGDIVVLSLLEHHSNIVPWQLIARERGAELRYIDIDESGRLLLEQLDEYLASGRVKLVSATHVSNALGTITPVAEIVERAHAAGAVVLVDGAQSVPHLPVDVQALGVDFYAFSGHKMLGPMGIGVLYGRRELLEAMPPFLGGGDMIRTVTLEESTWADLPAKFEAGTPSVADAVALGVAVDYLQRLSMPAIRQHEMELVRYALARLDEIPGVTLYGPVGEDRSGVVSFTLGDVHPHDIAGILDSEGIAIRAGHHCAQPLMRRLGVVATARASVYLYNTEEDIDRLVDALLIVRQLFNIED</sequence>
<evidence type="ECO:0000256" key="1">
    <source>
        <dbReference type="ARBA" id="ARBA00001933"/>
    </source>
</evidence>
<evidence type="ECO:0000256" key="8">
    <source>
        <dbReference type="RuleBase" id="RU004506"/>
    </source>
</evidence>
<dbReference type="InterPro" id="IPR015422">
    <property type="entry name" value="PyrdxlP-dep_Trfase_small"/>
</dbReference>
<dbReference type="GO" id="GO:0030170">
    <property type="term" value="F:pyridoxal phosphate binding"/>
    <property type="evidence" value="ECO:0007669"/>
    <property type="project" value="UniProtKB-UniRule"/>
</dbReference>
<dbReference type="InterPro" id="IPR010970">
    <property type="entry name" value="Cys_dSase_SufS"/>
</dbReference>
<gene>
    <name evidence="10" type="ORF">ENP34_12955</name>
</gene>
<dbReference type="InterPro" id="IPR015424">
    <property type="entry name" value="PyrdxlP-dep_Trfase"/>
</dbReference>
<comment type="catalytic activity">
    <reaction evidence="6 8">
        <text>(sulfur carrier)-H + L-cysteine = (sulfur carrier)-SH + L-alanine</text>
        <dbReference type="Rhea" id="RHEA:43892"/>
        <dbReference type="Rhea" id="RHEA-COMP:14737"/>
        <dbReference type="Rhea" id="RHEA-COMP:14739"/>
        <dbReference type="ChEBI" id="CHEBI:29917"/>
        <dbReference type="ChEBI" id="CHEBI:35235"/>
        <dbReference type="ChEBI" id="CHEBI:57972"/>
        <dbReference type="ChEBI" id="CHEBI:64428"/>
        <dbReference type="EC" id="2.8.1.7"/>
    </reaction>
</comment>
<dbReference type="PROSITE" id="PS00595">
    <property type="entry name" value="AA_TRANSFER_CLASS_5"/>
    <property type="match status" value="1"/>
</dbReference>
<evidence type="ECO:0000259" key="9">
    <source>
        <dbReference type="Pfam" id="PF00266"/>
    </source>
</evidence>
<dbReference type="AlphaFoldDB" id="A0A831TD04"/>
<comment type="similarity">
    <text evidence="2 8">Belongs to the class-V pyridoxal-phosphate-dependent aminotransferase family. Csd subfamily.</text>
</comment>
<keyword evidence="4 8" id="KW-0808">Transferase</keyword>
<evidence type="ECO:0000256" key="2">
    <source>
        <dbReference type="ARBA" id="ARBA00010447"/>
    </source>
</evidence>
<evidence type="ECO:0000256" key="7">
    <source>
        <dbReference type="RuleBase" id="RU004504"/>
    </source>
</evidence>
<dbReference type="SUPFAM" id="SSF53383">
    <property type="entry name" value="PLP-dependent transferases"/>
    <property type="match status" value="1"/>
</dbReference>
<comment type="caution">
    <text evidence="10">The sequence shown here is derived from an EMBL/GenBank/DDBJ whole genome shotgun (WGS) entry which is preliminary data.</text>
</comment>
<dbReference type="GO" id="GO:0031071">
    <property type="term" value="F:cysteine desulfurase activity"/>
    <property type="evidence" value="ECO:0007669"/>
    <property type="project" value="UniProtKB-UniRule"/>
</dbReference>
<reference evidence="10" key="1">
    <citation type="journal article" date="2020" name="mSystems">
        <title>Genome- and Community-Level Interaction Insights into Carbon Utilization and Element Cycling Functions of Hydrothermarchaeota in Hydrothermal Sediment.</title>
        <authorList>
            <person name="Zhou Z."/>
            <person name="Liu Y."/>
            <person name="Xu W."/>
            <person name="Pan J."/>
            <person name="Luo Z.H."/>
            <person name="Li M."/>
        </authorList>
    </citation>
    <scope>NUCLEOTIDE SEQUENCE [LARGE SCALE GENOMIC DNA]</scope>
    <source>
        <strain evidence="10">SpSt-210</strain>
    </source>
</reference>
<dbReference type="EC" id="2.8.1.7" evidence="3 8"/>
<evidence type="ECO:0000256" key="4">
    <source>
        <dbReference type="ARBA" id="ARBA00022679"/>
    </source>
</evidence>
<evidence type="ECO:0000256" key="3">
    <source>
        <dbReference type="ARBA" id="ARBA00012239"/>
    </source>
</evidence>
<dbReference type="InterPro" id="IPR020578">
    <property type="entry name" value="Aminotrans_V_PyrdxlP_BS"/>
</dbReference>
<comment type="function">
    <text evidence="8">Catalyzes the removal of elemental sulfur and selenium atoms from L-cysteine, L-cystine, L-selenocysteine, and L-selenocystine to produce L-alanine.</text>
</comment>
<proteinExistence type="inferred from homology"/>
<feature type="domain" description="Aminotransferase class V" evidence="9">
    <location>
        <begin position="34"/>
        <end position="405"/>
    </location>
</feature>
<dbReference type="EMBL" id="DSIY01000300">
    <property type="protein sequence ID" value="HEG92323.1"/>
    <property type="molecule type" value="Genomic_DNA"/>
</dbReference>
<dbReference type="GO" id="GO:0006534">
    <property type="term" value="P:cysteine metabolic process"/>
    <property type="evidence" value="ECO:0007669"/>
    <property type="project" value="UniProtKB-UniRule"/>
</dbReference>
<dbReference type="PANTHER" id="PTHR43586">
    <property type="entry name" value="CYSTEINE DESULFURASE"/>
    <property type="match status" value="1"/>
</dbReference>
<organism evidence="10">
    <name type="scientific">Thermorudis peleae</name>
    <dbReference type="NCBI Taxonomy" id="1382356"/>
    <lineage>
        <taxon>Bacteria</taxon>
        <taxon>Pseudomonadati</taxon>
        <taxon>Thermomicrobiota</taxon>
        <taxon>Thermomicrobia</taxon>
        <taxon>Thermomicrobia incertae sedis</taxon>
        <taxon>Thermorudis</taxon>
    </lineage>
</organism>
<evidence type="ECO:0000313" key="10">
    <source>
        <dbReference type="EMBL" id="HEG92323.1"/>
    </source>
</evidence>
<protein>
    <recommendedName>
        <fullName evidence="3 8">Cysteine desulfurase</fullName>
        <ecNumber evidence="3 8">2.8.1.7</ecNumber>
    </recommendedName>
</protein>
<accession>A0A831TD04</accession>
<dbReference type="Pfam" id="PF00266">
    <property type="entry name" value="Aminotran_5"/>
    <property type="match status" value="1"/>
</dbReference>
<dbReference type="Gene3D" id="3.40.640.10">
    <property type="entry name" value="Type I PLP-dependent aspartate aminotransferase-like (Major domain)"/>
    <property type="match status" value="1"/>
</dbReference>